<protein>
    <submittedName>
        <fullName evidence="1">Uncharacterized protein</fullName>
    </submittedName>
</protein>
<accession>A0A645H608</accession>
<dbReference type="AlphaFoldDB" id="A0A645H608"/>
<comment type="caution">
    <text evidence="1">The sequence shown here is derived from an EMBL/GenBank/DDBJ whole genome shotgun (WGS) entry which is preliminary data.</text>
</comment>
<gene>
    <name evidence="1" type="ORF">SDC9_181007</name>
</gene>
<proteinExistence type="predicted"/>
<dbReference type="EMBL" id="VSSQ01086055">
    <property type="protein sequence ID" value="MPN33519.1"/>
    <property type="molecule type" value="Genomic_DNA"/>
</dbReference>
<reference evidence="1" key="1">
    <citation type="submission" date="2019-08" db="EMBL/GenBank/DDBJ databases">
        <authorList>
            <person name="Kucharzyk K."/>
            <person name="Murdoch R.W."/>
            <person name="Higgins S."/>
            <person name="Loffler F."/>
        </authorList>
    </citation>
    <scope>NUCLEOTIDE SEQUENCE</scope>
</reference>
<sequence>MHRHFLYHKEYCQALGAESASQAWGTLSSPSNPAFESASTFQIASGLDLKPSFLVSYQLAPSKFDSYSIINSIFCNYFLYGQQKCRPVINAGRHRSVLYCYCCRTPFTISRCVPTRIGVHVTSVICASSVGLSTHVSSGSTTSISETL</sequence>
<evidence type="ECO:0000313" key="1">
    <source>
        <dbReference type="EMBL" id="MPN33519.1"/>
    </source>
</evidence>
<name>A0A645H608_9ZZZZ</name>
<organism evidence="1">
    <name type="scientific">bioreactor metagenome</name>
    <dbReference type="NCBI Taxonomy" id="1076179"/>
    <lineage>
        <taxon>unclassified sequences</taxon>
        <taxon>metagenomes</taxon>
        <taxon>ecological metagenomes</taxon>
    </lineage>
</organism>